<protein>
    <recommendedName>
        <fullName evidence="3">Band 7 domain-containing protein</fullName>
    </recommendedName>
</protein>
<dbReference type="InterPro" id="IPR036013">
    <property type="entry name" value="Band_7/SPFH_dom_sf"/>
</dbReference>
<feature type="domain" description="Band 7" evidence="3">
    <location>
        <begin position="30"/>
        <end position="196"/>
    </location>
</feature>
<name>A0A0F9I5P8_9ZZZZ</name>
<feature type="transmembrane region" description="Helical" evidence="2">
    <location>
        <begin position="51"/>
        <end position="70"/>
    </location>
</feature>
<dbReference type="AlphaFoldDB" id="A0A0F9I5P8"/>
<organism evidence="4">
    <name type="scientific">marine sediment metagenome</name>
    <dbReference type="NCBI Taxonomy" id="412755"/>
    <lineage>
        <taxon>unclassified sequences</taxon>
        <taxon>metagenomes</taxon>
        <taxon>ecological metagenomes</taxon>
    </lineage>
</organism>
<comment type="caution">
    <text evidence="4">The sequence shown here is derived from an EMBL/GenBank/DDBJ whole genome shotgun (WGS) entry which is preliminary data.</text>
</comment>
<feature type="coiled-coil region" evidence="1">
    <location>
        <begin position="234"/>
        <end position="261"/>
    </location>
</feature>
<keyword evidence="2" id="KW-0472">Membrane</keyword>
<gene>
    <name evidence="4" type="ORF">LCGC14_1700620</name>
</gene>
<dbReference type="Gene3D" id="3.30.479.30">
    <property type="entry name" value="Band 7 domain"/>
    <property type="match status" value="1"/>
</dbReference>
<accession>A0A0F9I5P8</accession>
<sequence length="391" mass="44951">MLYQELNPWFVGLGVTIGIIVFLFVIFIAARYRKFKTNQFVIHLRNGKVKHAGLGGSLFLLPLIDEYIVIPTTSIQTVVEAHEQVVSNEYQNIEIEGLLIWKVIDPEKAFSAVSWLMQDNNYVEKILKGATEAIIRTTCANMPIEKIIRERREIIDPIEKDLHELTADWGIVIESLEILEVIIVEPELKKNMEATKQAEEFRKARIAKADAERASRMRELEVKNEVGIQEQFVEREIELRRKDKEIAIAEQERERKIIEADGERQKKIIEADATAQQIKRKLIAQAEGEAENIRQQMLAQAEGFKEQVESMSTADERFLAVQLTNILPEIFKNLRPDKMFIMGDGNEAFSSLSRAILPFLQLLPEYSDKIKDFFNNGGTEKIREILVKKKG</sequence>
<evidence type="ECO:0000256" key="2">
    <source>
        <dbReference type="SAM" id="Phobius"/>
    </source>
</evidence>
<reference evidence="4" key="1">
    <citation type="journal article" date="2015" name="Nature">
        <title>Complex archaea that bridge the gap between prokaryotes and eukaryotes.</title>
        <authorList>
            <person name="Spang A."/>
            <person name="Saw J.H."/>
            <person name="Jorgensen S.L."/>
            <person name="Zaremba-Niedzwiedzka K."/>
            <person name="Martijn J."/>
            <person name="Lind A.E."/>
            <person name="van Eijk R."/>
            <person name="Schleper C."/>
            <person name="Guy L."/>
            <person name="Ettema T.J."/>
        </authorList>
    </citation>
    <scope>NUCLEOTIDE SEQUENCE</scope>
</reference>
<dbReference type="PANTHER" id="PTHR43327">
    <property type="entry name" value="STOMATIN-LIKE PROTEIN 2, MITOCHONDRIAL"/>
    <property type="match status" value="1"/>
</dbReference>
<feature type="transmembrane region" description="Helical" evidence="2">
    <location>
        <begin position="6"/>
        <end position="30"/>
    </location>
</feature>
<dbReference type="PANTHER" id="PTHR43327:SF10">
    <property type="entry name" value="STOMATIN-LIKE PROTEIN 2, MITOCHONDRIAL"/>
    <property type="match status" value="1"/>
</dbReference>
<keyword evidence="1" id="KW-0175">Coiled coil</keyword>
<evidence type="ECO:0000259" key="3">
    <source>
        <dbReference type="SMART" id="SM00244"/>
    </source>
</evidence>
<dbReference type="SUPFAM" id="SSF117892">
    <property type="entry name" value="Band 7/SPFH domain"/>
    <property type="match status" value="1"/>
</dbReference>
<evidence type="ECO:0000313" key="4">
    <source>
        <dbReference type="EMBL" id="KKM14984.1"/>
    </source>
</evidence>
<keyword evidence="2" id="KW-0812">Transmembrane</keyword>
<proteinExistence type="predicted"/>
<dbReference type="Pfam" id="PF01145">
    <property type="entry name" value="Band_7"/>
    <property type="match status" value="1"/>
</dbReference>
<dbReference type="InterPro" id="IPR001107">
    <property type="entry name" value="Band_7"/>
</dbReference>
<dbReference type="EMBL" id="LAZR01015017">
    <property type="protein sequence ID" value="KKM14984.1"/>
    <property type="molecule type" value="Genomic_DNA"/>
</dbReference>
<dbReference type="InterPro" id="IPR050710">
    <property type="entry name" value="Band7/mec-2_domain"/>
</dbReference>
<dbReference type="SMART" id="SM00244">
    <property type="entry name" value="PHB"/>
    <property type="match status" value="1"/>
</dbReference>
<evidence type="ECO:0000256" key="1">
    <source>
        <dbReference type="SAM" id="Coils"/>
    </source>
</evidence>
<keyword evidence="2" id="KW-1133">Transmembrane helix</keyword>